<name>A0ABQ5KP95_9EUKA</name>
<organism evidence="7 8">
    <name type="scientific">Aduncisulcus paluster</name>
    <dbReference type="NCBI Taxonomy" id="2918883"/>
    <lineage>
        <taxon>Eukaryota</taxon>
        <taxon>Metamonada</taxon>
        <taxon>Carpediemonas-like organisms</taxon>
        <taxon>Aduncisulcus</taxon>
    </lineage>
</organism>
<evidence type="ECO:0000256" key="1">
    <source>
        <dbReference type="ARBA" id="ARBA00011079"/>
    </source>
</evidence>
<dbReference type="Gene3D" id="3.40.50.1820">
    <property type="entry name" value="alpha/beta hydrolase"/>
    <property type="match status" value="1"/>
</dbReference>
<evidence type="ECO:0000256" key="4">
    <source>
        <dbReference type="ARBA" id="ARBA00022801"/>
    </source>
</evidence>
<keyword evidence="2" id="KW-0645">Protease</keyword>
<dbReference type="InterPro" id="IPR042269">
    <property type="entry name" value="Ser_carbopepase_S28_SKS"/>
</dbReference>
<accession>A0ABQ5KP95</accession>
<dbReference type="EMBL" id="BQXS01010797">
    <property type="protein sequence ID" value="GKT34342.1"/>
    <property type="molecule type" value="Genomic_DNA"/>
</dbReference>
<reference evidence="7" key="1">
    <citation type="submission" date="2022-03" db="EMBL/GenBank/DDBJ databases">
        <title>Draft genome sequence of Aduncisulcus paluster, a free-living microaerophilic Fornicata.</title>
        <authorList>
            <person name="Yuyama I."/>
            <person name="Kume K."/>
            <person name="Tamura T."/>
            <person name="Inagaki Y."/>
            <person name="Hashimoto T."/>
        </authorList>
    </citation>
    <scope>NUCLEOTIDE SEQUENCE</scope>
    <source>
        <strain evidence="7">NY0171</strain>
    </source>
</reference>
<dbReference type="PANTHER" id="PTHR11010:SF11">
    <property type="entry name" value="THYMUS-SPECIFIC SERINE PROTEASE"/>
    <property type="match status" value="1"/>
</dbReference>
<comment type="similarity">
    <text evidence="1">Belongs to the peptidase S28 family.</text>
</comment>
<comment type="caution">
    <text evidence="7">The sequence shown here is derived from an EMBL/GenBank/DDBJ whole genome shotgun (WGS) entry which is preliminary data.</text>
</comment>
<dbReference type="Pfam" id="PF05577">
    <property type="entry name" value="Peptidase_S28"/>
    <property type="match status" value="1"/>
</dbReference>
<evidence type="ECO:0000313" key="7">
    <source>
        <dbReference type="EMBL" id="GKT34342.1"/>
    </source>
</evidence>
<keyword evidence="4" id="KW-0378">Hydrolase</keyword>
<proteinExistence type="inferred from homology"/>
<dbReference type="Gene3D" id="1.20.120.980">
    <property type="entry name" value="Serine carboxypeptidase S28, SKS domain"/>
    <property type="match status" value="1"/>
</dbReference>
<evidence type="ECO:0000256" key="6">
    <source>
        <dbReference type="SAM" id="SignalP"/>
    </source>
</evidence>
<evidence type="ECO:0000256" key="2">
    <source>
        <dbReference type="ARBA" id="ARBA00022670"/>
    </source>
</evidence>
<dbReference type="SUPFAM" id="SSF53474">
    <property type="entry name" value="alpha/beta-Hydrolases"/>
    <property type="match status" value="1"/>
</dbReference>
<dbReference type="Proteomes" id="UP001057375">
    <property type="component" value="Unassembled WGS sequence"/>
</dbReference>
<dbReference type="PANTHER" id="PTHR11010">
    <property type="entry name" value="PROTEASE S28 PRO-X CARBOXYPEPTIDASE-RELATED"/>
    <property type="match status" value="1"/>
</dbReference>
<sequence length="456" mass="53065">MKIDILQVYILLSILGLALCYTETQYTYTAKLDNFKPSDRREFTARYYEIRDYFDPNTGPVFLYQCGEYECSGFPDYRLFPIELAQEYNALVLTLEHRFYGASQPFDIWDTDNLRYHTTDQALVDTANFIQQMKAQLADETGRSDDIPFFMFGASYPGAFVAFFQTKFPHLVKGTVASSAVVNPIIDFWQFDHHLTQVIPDYCIDAIHASTYRLEDTYPDCKADYNADDLNMFDFFYMMADTHVGLVQYGNQSSLCDRFSTILPEDYNSYSDYQDAVMVEWNDVFFNVVAPDPQDYNQEHLADTTIVQSDSSRCWWWQKATQLPYYQTYLDETSLRSYSVDLEGHFDRVSYIYGLDRSLFSENGPFPDAARTIREFGGVGLKGQKISFVNGHDDPWIEAGYTETDDFYLRPSQVVFSYQAGHACDLVTPTDDDSFLLQEARHTEEDYIRRWINEIW</sequence>
<dbReference type="InterPro" id="IPR029058">
    <property type="entry name" value="AB_hydrolase_fold"/>
</dbReference>
<keyword evidence="3 6" id="KW-0732">Signal</keyword>
<evidence type="ECO:0000256" key="5">
    <source>
        <dbReference type="ARBA" id="ARBA00023180"/>
    </source>
</evidence>
<evidence type="ECO:0000256" key="3">
    <source>
        <dbReference type="ARBA" id="ARBA00022729"/>
    </source>
</evidence>
<gene>
    <name evidence="7" type="ORF">ADUPG1_007710</name>
</gene>
<evidence type="ECO:0000313" key="8">
    <source>
        <dbReference type="Proteomes" id="UP001057375"/>
    </source>
</evidence>
<feature type="chain" id="PRO_5047008273" evidence="6">
    <location>
        <begin position="21"/>
        <end position="456"/>
    </location>
</feature>
<feature type="signal peptide" evidence="6">
    <location>
        <begin position="1"/>
        <end position="20"/>
    </location>
</feature>
<dbReference type="InterPro" id="IPR008758">
    <property type="entry name" value="Peptidase_S28"/>
</dbReference>
<keyword evidence="5" id="KW-0325">Glycoprotein</keyword>
<keyword evidence="8" id="KW-1185">Reference proteome</keyword>
<protein>
    <submittedName>
        <fullName evidence="7">Peptidase S28 like protein</fullName>
    </submittedName>
</protein>